<dbReference type="Proteomes" id="UP000634136">
    <property type="component" value="Unassembled WGS sequence"/>
</dbReference>
<dbReference type="OrthoDB" id="1457857at2759"/>
<evidence type="ECO:0000256" key="1">
    <source>
        <dbReference type="SAM" id="MobiDB-lite"/>
    </source>
</evidence>
<dbReference type="AlphaFoldDB" id="A0A834SDT6"/>
<proteinExistence type="predicted"/>
<dbReference type="EMBL" id="JAAIUW010000020">
    <property type="protein sequence ID" value="KAF7801146.1"/>
    <property type="molecule type" value="Genomic_DNA"/>
</dbReference>
<evidence type="ECO:0000313" key="3">
    <source>
        <dbReference type="Proteomes" id="UP000634136"/>
    </source>
</evidence>
<gene>
    <name evidence="2" type="ORF">G2W53_044909</name>
</gene>
<name>A0A834SDT6_9FABA</name>
<accession>A0A834SDT6</accession>
<keyword evidence="3" id="KW-1185">Reference proteome</keyword>
<reference evidence="2" key="1">
    <citation type="submission" date="2020-09" db="EMBL/GenBank/DDBJ databases">
        <title>Genome-Enabled Discovery of Anthraquinone Biosynthesis in Senna tora.</title>
        <authorList>
            <person name="Kang S.-H."/>
            <person name="Pandey R.P."/>
            <person name="Lee C.-M."/>
            <person name="Sim J.-S."/>
            <person name="Jeong J.-T."/>
            <person name="Choi B.-S."/>
            <person name="Jung M."/>
            <person name="Ginzburg D."/>
            <person name="Zhao K."/>
            <person name="Won S.Y."/>
            <person name="Oh T.-J."/>
            <person name="Yu Y."/>
            <person name="Kim N.-H."/>
            <person name="Lee O.R."/>
            <person name="Lee T.-H."/>
            <person name="Bashyal P."/>
            <person name="Kim T.-S."/>
            <person name="Lee W.-H."/>
            <person name="Kawkins C."/>
            <person name="Kim C.-K."/>
            <person name="Kim J.S."/>
            <person name="Ahn B.O."/>
            <person name="Rhee S.Y."/>
            <person name="Sohng J.K."/>
        </authorList>
    </citation>
    <scope>NUCLEOTIDE SEQUENCE</scope>
    <source>
        <tissue evidence="2">Leaf</tissue>
    </source>
</reference>
<evidence type="ECO:0000313" key="2">
    <source>
        <dbReference type="EMBL" id="KAF7801146.1"/>
    </source>
</evidence>
<feature type="region of interest" description="Disordered" evidence="1">
    <location>
        <begin position="29"/>
        <end position="48"/>
    </location>
</feature>
<sequence>MRSHCIGNPSGSNARMGLVIAWDDEENDTESTQGWKTNTLKDPLQGIGGPMTRARTKAMKEALNCFIRDLKELDPNYIKESTINMSSKSPRKVVTMLKAQQDDVQGLCADPFPIPLILSWELCQVKHILKRKW</sequence>
<organism evidence="2 3">
    <name type="scientific">Senna tora</name>
    <dbReference type="NCBI Taxonomy" id="362788"/>
    <lineage>
        <taxon>Eukaryota</taxon>
        <taxon>Viridiplantae</taxon>
        <taxon>Streptophyta</taxon>
        <taxon>Embryophyta</taxon>
        <taxon>Tracheophyta</taxon>
        <taxon>Spermatophyta</taxon>
        <taxon>Magnoliopsida</taxon>
        <taxon>eudicotyledons</taxon>
        <taxon>Gunneridae</taxon>
        <taxon>Pentapetalae</taxon>
        <taxon>rosids</taxon>
        <taxon>fabids</taxon>
        <taxon>Fabales</taxon>
        <taxon>Fabaceae</taxon>
        <taxon>Caesalpinioideae</taxon>
        <taxon>Cassia clade</taxon>
        <taxon>Senna</taxon>
    </lineage>
</organism>
<comment type="caution">
    <text evidence="2">The sequence shown here is derived from an EMBL/GenBank/DDBJ whole genome shotgun (WGS) entry which is preliminary data.</text>
</comment>
<protein>
    <submittedName>
        <fullName evidence="2">E3 ubiquitin-protein ligase AIRP2</fullName>
    </submittedName>
</protein>
<feature type="compositionally biased region" description="Polar residues" evidence="1">
    <location>
        <begin position="30"/>
        <end position="40"/>
    </location>
</feature>